<reference evidence="2" key="2">
    <citation type="submission" date="2015-01" db="EMBL/GenBank/DDBJ databases">
        <title>Evolutionary Origins and Diversification of the Mycorrhizal Mutualists.</title>
        <authorList>
            <consortium name="DOE Joint Genome Institute"/>
            <consortium name="Mycorrhizal Genomics Consortium"/>
            <person name="Kohler A."/>
            <person name="Kuo A."/>
            <person name="Nagy L.G."/>
            <person name="Floudas D."/>
            <person name="Copeland A."/>
            <person name="Barry K.W."/>
            <person name="Cichocki N."/>
            <person name="Veneault-Fourrey C."/>
            <person name="LaButti K."/>
            <person name="Lindquist E.A."/>
            <person name="Lipzen A."/>
            <person name="Lundell T."/>
            <person name="Morin E."/>
            <person name="Murat C."/>
            <person name="Riley R."/>
            <person name="Ohm R."/>
            <person name="Sun H."/>
            <person name="Tunlid A."/>
            <person name="Henrissat B."/>
            <person name="Grigoriev I.V."/>
            <person name="Hibbett D.S."/>
            <person name="Martin F."/>
        </authorList>
    </citation>
    <scope>NUCLEOTIDE SEQUENCE [LARGE SCALE GENOMIC DNA]</scope>
    <source>
        <strain evidence="2">441</strain>
    </source>
</reference>
<keyword evidence="2" id="KW-1185">Reference proteome</keyword>
<evidence type="ECO:0000313" key="2">
    <source>
        <dbReference type="Proteomes" id="UP000054018"/>
    </source>
</evidence>
<dbReference type="HOGENOM" id="CLU_1982441_0_0_1"/>
<evidence type="ECO:0000313" key="1">
    <source>
        <dbReference type="EMBL" id="KIK12491.1"/>
    </source>
</evidence>
<dbReference type="AlphaFoldDB" id="A0A0C9Y6D8"/>
<gene>
    <name evidence="1" type="ORF">PISMIDRAFT_437492</name>
</gene>
<accession>A0A0C9Y6D8</accession>
<sequence>MYLDERLLRLSPLRLSSVLMYILANYCDAPELAVVEGYVMVVAGPHGNPPLEPPLGLLYVGETLNQTAPVHRVPMPTIVVRKSEVFDKGKNMWKTSCRISVAAAFTPTSSPNAAASQPSIVHIGCA</sequence>
<dbReference type="Proteomes" id="UP000054018">
    <property type="component" value="Unassembled WGS sequence"/>
</dbReference>
<dbReference type="EMBL" id="KN834078">
    <property type="protein sequence ID" value="KIK12491.1"/>
    <property type="molecule type" value="Genomic_DNA"/>
</dbReference>
<organism evidence="1 2">
    <name type="scientific">Pisolithus microcarpus 441</name>
    <dbReference type="NCBI Taxonomy" id="765257"/>
    <lineage>
        <taxon>Eukaryota</taxon>
        <taxon>Fungi</taxon>
        <taxon>Dikarya</taxon>
        <taxon>Basidiomycota</taxon>
        <taxon>Agaricomycotina</taxon>
        <taxon>Agaricomycetes</taxon>
        <taxon>Agaricomycetidae</taxon>
        <taxon>Boletales</taxon>
        <taxon>Sclerodermatineae</taxon>
        <taxon>Pisolithaceae</taxon>
        <taxon>Pisolithus</taxon>
    </lineage>
</organism>
<name>A0A0C9Y6D8_9AGAM</name>
<protein>
    <submittedName>
        <fullName evidence="1">Uncharacterized protein</fullName>
    </submittedName>
</protein>
<dbReference type="OrthoDB" id="10554473at2759"/>
<proteinExistence type="predicted"/>
<reference evidence="1 2" key="1">
    <citation type="submission" date="2014-04" db="EMBL/GenBank/DDBJ databases">
        <authorList>
            <consortium name="DOE Joint Genome Institute"/>
            <person name="Kuo A."/>
            <person name="Kohler A."/>
            <person name="Costa M.D."/>
            <person name="Nagy L.G."/>
            <person name="Floudas D."/>
            <person name="Copeland A."/>
            <person name="Barry K.W."/>
            <person name="Cichocki N."/>
            <person name="Veneault-Fourrey C."/>
            <person name="LaButti K."/>
            <person name="Lindquist E.A."/>
            <person name="Lipzen A."/>
            <person name="Lundell T."/>
            <person name="Morin E."/>
            <person name="Murat C."/>
            <person name="Sun H."/>
            <person name="Tunlid A."/>
            <person name="Henrissat B."/>
            <person name="Grigoriev I.V."/>
            <person name="Hibbett D.S."/>
            <person name="Martin F."/>
            <person name="Nordberg H.P."/>
            <person name="Cantor M.N."/>
            <person name="Hua S.X."/>
        </authorList>
    </citation>
    <scope>NUCLEOTIDE SEQUENCE [LARGE SCALE GENOMIC DNA]</scope>
    <source>
        <strain evidence="1 2">441</strain>
    </source>
</reference>